<evidence type="ECO:0000256" key="1">
    <source>
        <dbReference type="ARBA" id="ARBA00004141"/>
    </source>
</evidence>
<reference evidence="19" key="1">
    <citation type="submission" date="2021-03" db="EMBL/GenBank/DDBJ databases">
        <authorList>
            <person name="Tagirdzhanova G."/>
        </authorList>
    </citation>
    <scope>NUCLEOTIDE SEQUENCE</scope>
</reference>
<evidence type="ECO:0000313" key="20">
    <source>
        <dbReference type="Proteomes" id="UP000664203"/>
    </source>
</evidence>
<evidence type="ECO:0000256" key="5">
    <source>
        <dbReference type="ARBA" id="ARBA00022525"/>
    </source>
</evidence>
<dbReference type="PANTHER" id="PTHR33048">
    <property type="entry name" value="PTH11-LIKE INTEGRAL MEMBRANE PROTEIN (AFU_ORTHOLOGUE AFUA_5G11245)"/>
    <property type="match status" value="1"/>
</dbReference>
<dbReference type="PANTHER" id="PTHR33048:SF47">
    <property type="entry name" value="INTEGRAL MEMBRANE PROTEIN-RELATED"/>
    <property type="match status" value="1"/>
</dbReference>
<dbReference type="InterPro" id="IPR049326">
    <property type="entry name" value="Rhodopsin_dom_fungi"/>
</dbReference>
<keyword evidence="7 16" id="KW-0812">Transmembrane</keyword>
<dbReference type="Pfam" id="PF20684">
    <property type="entry name" value="Fung_rhodopsin"/>
    <property type="match status" value="1"/>
</dbReference>
<evidence type="ECO:0000256" key="7">
    <source>
        <dbReference type="ARBA" id="ARBA00022692"/>
    </source>
</evidence>
<feature type="transmembrane region" description="Helical" evidence="16">
    <location>
        <begin position="378"/>
        <end position="403"/>
    </location>
</feature>
<evidence type="ECO:0000256" key="17">
    <source>
        <dbReference type="SAM" id="SignalP"/>
    </source>
</evidence>
<comment type="similarity">
    <text evidence="13">Belongs to the SAT4 family.</text>
</comment>
<dbReference type="PROSITE" id="PS52012">
    <property type="entry name" value="CFEM"/>
    <property type="match status" value="1"/>
</dbReference>
<feature type="region of interest" description="Disordered" evidence="15">
    <location>
        <begin position="102"/>
        <end position="126"/>
    </location>
</feature>
<dbReference type="EMBL" id="CAJPDR010000136">
    <property type="protein sequence ID" value="CAF9920469.1"/>
    <property type="molecule type" value="Genomic_DNA"/>
</dbReference>
<comment type="similarity">
    <text evidence="4">Belongs to the RBT5 family.</text>
</comment>
<feature type="binding site" description="axial binding residue" evidence="14">
    <location>
        <position position="45"/>
    </location>
    <ligand>
        <name>heme</name>
        <dbReference type="ChEBI" id="CHEBI:30413"/>
    </ligand>
    <ligandPart>
        <name>Fe</name>
        <dbReference type="ChEBI" id="CHEBI:18248"/>
    </ligandPart>
</feature>
<feature type="signal peptide" evidence="17">
    <location>
        <begin position="1"/>
        <end position="18"/>
    </location>
</feature>
<feature type="chain" id="PRO_5034729969" description="CFEM domain-containing protein" evidence="17">
    <location>
        <begin position="19"/>
        <end position="535"/>
    </location>
</feature>
<feature type="transmembrane region" description="Helical" evidence="16">
    <location>
        <begin position="176"/>
        <end position="197"/>
    </location>
</feature>
<keyword evidence="6" id="KW-0325">Glycoprotein</keyword>
<feature type="transmembrane region" description="Helical" evidence="16">
    <location>
        <begin position="415"/>
        <end position="439"/>
    </location>
</feature>
<feature type="transmembrane region" description="Helical" evidence="16">
    <location>
        <begin position="348"/>
        <end position="366"/>
    </location>
</feature>
<dbReference type="Proteomes" id="UP000664203">
    <property type="component" value="Unassembled WGS sequence"/>
</dbReference>
<evidence type="ECO:0000256" key="9">
    <source>
        <dbReference type="ARBA" id="ARBA00022989"/>
    </source>
</evidence>
<accession>A0A8H3INT0</accession>
<proteinExistence type="inferred from homology"/>
<dbReference type="OrthoDB" id="3934549at2759"/>
<feature type="transmembrane region" description="Helical" evidence="16">
    <location>
        <begin position="217"/>
        <end position="240"/>
    </location>
</feature>
<keyword evidence="20" id="KW-1185">Reference proteome</keyword>
<feature type="region of interest" description="Disordered" evidence="15">
    <location>
        <begin position="445"/>
        <end position="510"/>
    </location>
</feature>
<dbReference type="Pfam" id="PF05730">
    <property type="entry name" value="CFEM"/>
    <property type="match status" value="1"/>
</dbReference>
<evidence type="ECO:0000256" key="4">
    <source>
        <dbReference type="ARBA" id="ARBA00010031"/>
    </source>
</evidence>
<name>A0A8H3INT0_9LECA</name>
<evidence type="ECO:0000256" key="15">
    <source>
        <dbReference type="SAM" id="MobiDB-lite"/>
    </source>
</evidence>
<dbReference type="GO" id="GO:0005576">
    <property type="term" value="C:extracellular region"/>
    <property type="evidence" value="ECO:0007669"/>
    <property type="project" value="UniProtKB-SubCell"/>
</dbReference>
<evidence type="ECO:0000256" key="3">
    <source>
        <dbReference type="ARBA" id="ARBA00004613"/>
    </source>
</evidence>
<keyword evidence="6" id="KW-0336">GPI-anchor</keyword>
<keyword evidence="14" id="KW-0408">Iron</keyword>
<evidence type="ECO:0000256" key="14">
    <source>
        <dbReference type="PROSITE-ProRule" id="PRU01356"/>
    </source>
</evidence>
<evidence type="ECO:0000256" key="16">
    <source>
        <dbReference type="SAM" id="Phobius"/>
    </source>
</evidence>
<evidence type="ECO:0000256" key="2">
    <source>
        <dbReference type="ARBA" id="ARBA00004589"/>
    </source>
</evidence>
<keyword evidence="11 14" id="KW-1015">Disulfide bond</keyword>
<gene>
    <name evidence="19" type="ORF">ALECFALPRED_001542</name>
</gene>
<keyword evidence="14" id="KW-0479">Metal-binding</keyword>
<feature type="transmembrane region" description="Helical" evidence="16">
    <location>
        <begin position="294"/>
        <end position="316"/>
    </location>
</feature>
<evidence type="ECO:0000256" key="12">
    <source>
        <dbReference type="ARBA" id="ARBA00023288"/>
    </source>
</evidence>
<evidence type="ECO:0000256" key="6">
    <source>
        <dbReference type="ARBA" id="ARBA00022622"/>
    </source>
</evidence>
<comment type="caution">
    <text evidence="19">The sequence shown here is derived from an EMBL/GenBank/DDBJ whole genome shotgun (WGS) entry which is preliminary data.</text>
</comment>
<protein>
    <recommendedName>
        <fullName evidence="18">CFEM domain-containing protein</fullName>
    </recommendedName>
</protein>
<evidence type="ECO:0000256" key="8">
    <source>
        <dbReference type="ARBA" id="ARBA00022729"/>
    </source>
</evidence>
<keyword evidence="5" id="KW-0964">Secreted</keyword>
<sequence>MKCFFLLQTLLAASLVGAQSVADLPSCSLSCFATAVAATSCADTDYVCQCTTANAATIKSSVTTCLARSTCSLGDLEEIQTWSKTFCPNVLSSASSASASSTASAPSSTSTNPASTTSHTSSSSSSALPVAVASPTSASPSASASSVAVGNFGAGTHGTRWGNLPVNPPSGNRGPAFEAVSIILLSVSALVLAFRFFARIYTKSIRQVVQGVGLDEWFALMTLLITAGVTADIMVGTEYGMGKHMSINIPSAQIVATLKLVYVFVILITVSFCAMKLSILFLYLRMTPERSHKIAIYVIMGFVVAHEIVSLVGAVFQCIPINEFWAIGNPLQSRKCIDILAFDGFNSAWSTLEDIVIWVLPIPVIWNLKVPLSRKMGLWILVAISFVSVVCCIVRMTSLIVWIRSADISWNYPLIPFLANMEVCVGLITSSVPAIYPLFRRPERKQSYSDPAPLPMGSPEKSWVSQDSHDETAVPSTADRSSKRWSFLSRKASTKSKFNGPGHLSNLKSEYGPRTELKSVFETEEVGDFIPGLAR</sequence>
<organism evidence="19 20">
    <name type="scientific">Alectoria fallacina</name>
    <dbReference type="NCBI Taxonomy" id="1903189"/>
    <lineage>
        <taxon>Eukaryota</taxon>
        <taxon>Fungi</taxon>
        <taxon>Dikarya</taxon>
        <taxon>Ascomycota</taxon>
        <taxon>Pezizomycotina</taxon>
        <taxon>Lecanoromycetes</taxon>
        <taxon>OSLEUM clade</taxon>
        <taxon>Lecanoromycetidae</taxon>
        <taxon>Lecanorales</taxon>
        <taxon>Lecanorineae</taxon>
        <taxon>Parmeliaceae</taxon>
        <taxon>Alectoria</taxon>
    </lineage>
</organism>
<dbReference type="AlphaFoldDB" id="A0A8H3INT0"/>
<evidence type="ECO:0000256" key="10">
    <source>
        <dbReference type="ARBA" id="ARBA00023136"/>
    </source>
</evidence>
<dbReference type="GO" id="GO:0046872">
    <property type="term" value="F:metal ion binding"/>
    <property type="evidence" value="ECO:0007669"/>
    <property type="project" value="UniProtKB-UniRule"/>
</dbReference>
<dbReference type="InterPro" id="IPR052337">
    <property type="entry name" value="SAT4-like"/>
</dbReference>
<feature type="disulfide bond" evidence="14">
    <location>
        <begin position="41"/>
        <end position="48"/>
    </location>
</feature>
<keyword evidence="10 16" id="KW-0472">Membrane</keyword>
<keyword evidence="9 16" id="KW-1133">Transmembrane helix</keyword>
<feature type="transmembrane region" description="Helical" evidence="16">
    <location>
        <begin position="260"/>
        <end position="282"/>
    </location>
</feature>
<evidence type="ECO:0000313" key="19">
    <source>
        <dbReference type="EMBL" id="CAF9920469.1"/>
    </source>
</evidence>
<keyword evidence="12" id="KW-0449">Lipoprotein</keyword>
<dbReference type="GO" id="GO:0098552">
    <property type="term" value="C:side of membrane"/>
    <property type="evidence" value="ECO:0007669"/>
    <property type="project" value="UniProtKB-KW"/>
</dbReference>
<evidence type="ECO:0000259" key="18">
    <source>
        <dbReference type="PROSITE" id="PS52012"/>
    </source>
</evidence>
<comment type="subcellular location">
    <subcellularLocation>
        <location evidence="2">Membrane</location>
        <topology evidence="2">Lipid-anchor</topology>
        <topology evidence="2">GPI-anchor</topology>
    </subcellularLocation>
    <subcellularLocation>
        <location evidence="1">Membrane</location>
        <topology evidence="1">Multi-pass membrane protein</topology>
    </subcellularLocation>
    <subcellularLocation>
        <location evidence="3">Secreted</location>
    </subcellularLocation>
</comment>
<keyword evidence="14" id="KW-0349">Heme</keyword>
<dbReference type="InterPro" id="IPR008427">
    <property type="entry name" value="Extracellular_membr_CFEM_dom"/>
</dbReference>
<feature type="domain" description="CFEM" evidence="18">
    <location>
        <begin position="1"/>
        <end position="110"/>
    </location>
</feature>
<evidence type="ECO:0000256" key="13">
    <source>
        <dbReference type="ARBA" id="ARBA00038359"/>
    </source>
</evidence>
<comment type="caution">
    <text evidence="14">Lacks conserved residue(s) required for the propagation of feature annotation.</text>
</comment>
<keyword evidence="8 17" id="KW-0732">Signal</keyword>
<evidence type="ECO:0000256" key="11">
    <source>
        <dbReference type="ARBA" id="ARBA00023157"/>
    </source>
</evidence>